<dbReference type="GeneID" id="9833566"/>
<evidence type="ECO:0000256" key="4">
    <source>
        <dbReference type="ARBA" id="ARBA00023136"/>
    </source>
</evidence>
<reference evidence="8" key="1">
    <citation type="journal article" date="2006" name="Proc. Natl. Acad. Sci. U.S.A.">
        <title>Genome analysis of the smallest free-living eukaryote Ostreococcus tauri unveils many unique features.</title>
        <authorList>
            <person name="Derelle E."/>
            <person name="Ferraz C."/>
            <person name="Rombauts S."/>
            <person name="Rouze P."/>
            <person name="Worden A.Z."/>
            <person name="Robbens S."/>
            <person name="Partensky F."/>
            <person name="Degroeve S."/>
            <person name="Echeynie S."/>
            <person name="Cooke R."/>
            <person name="Saeys Y."/>
            <person name="Wuyts J."/>
            <person name="Jabbari K."/>
            <person name="Bowler C."/>
            <person name="Panaud O."/>
            <person name="Piegu B."/>
            <person name="Ball S.G."/>
            <person name="Ral J.-P."/>
            <person name="Bouget F.-Y."/>
            <person name="Piganeau G."/>
            <person name="De Baets B."/>
            <person name="Picard A."/>
            <person name="Delseny M."/>
            <person name="Demaille J."/>
            <person name="Van de Peer Y."/>
            <person name="Moreau H."/>
        </authorList>
    </citation>
    <scope>NUCLEOTIDE SEQUENCE [LARGE SCALE GENOMIC DNA]</scope>
    <source>
        <strain evidence="8">OTTH 0595 / CCAP 157/2 / RCC745</strain>
    </source>
</reference>
<protein>
    <submittedName>
        <fullName evidence="7">Major facilitator superfamily domain, general substrate transporter</fullName>
    </submittedName>
</protein>
<evidence type="ECO:0000313" key="8">
    <source>
        <dbReference type="Proteomes" id="UP000009170"/>
    </source>
</evidence>
<keyword evidence="8" id="KW-1185">Reference proteome</keyword>
<evidence type="ECO:0000313" key="7">
    <source>
        <dbReference type="EMBL" id="CEF99144.1"/>
    </source>
</evidence>
<comment type="caution">
    <text evidence="7">The sequence shown here is derived from an EMBL/GenBank/DDBJ whole genome shotgun (WGS) entry which is preliminary data.</text>
</comment>
<feature type="transmembrane region" description="Helical" evidence="5">
    <location>
        <begin position="223"/>
        <end position="242"/>
    </location>
</feature>
<feature type="transmembrane region" description="Helical" evidence="5">
    <location>
        <begin position="132"/>
        <end position="155"/>
    </location>
</feature>
<feature type="transmembrane region" description="Helical" evidence="5">
    <location>
        <begin position="35"/>
        <end position="54"/>
    </location>
</feature>
<dbReference type="AlphaFoldDB" id="A0A090MAK7"/>
<evidence type="ECO:0000256" key="5">
    <source>
        <dbReference type="SAM" id="Phobius"/>
    </source>
</evidence>
<dbReference type="Gene3D" id="1.20.1250.20">
    <property type="entry name" value="MFS general substrate transporter like domains"/>
    <property type="match status" value="2"/>
</dbReference>
<dbReference type="PANTHER" id="PTHR43184">
    <property type="entry name" value="MAJOR FACILITATOR SUPERFAMILY TRANSPORTER 16, ISOFORM B"/>
    <property type="match status" value="1"/>
</dbReference>
<feature type="transmembrane region" description="Helical" evidence="5">
    <location>
        <begin position="6"/>
        <end position="23"/>
    </location>
</feature>
<proteinExistence type="predicted"/>
<feature type="transmembrane region" description="Helical" evidence="5">
    <location>
        <begin position="167"/>
        <end position="189"/>
    </location>
</feature>
<dbReference type="PROSITE" id="PS50850">
    <property type="entry name" value="MFS"/>
    <property type="match status" value="1"/>
</dbReference>
<accession>A0A090MAK7</accession>
<evidence type="ECO:0000256" key="3">
    <source>
        <dbReference type="ARBA" id="ARBA00022989"/>
    </source>
</evidence>
<feature type="domain" description="Major facilitator superfamily (MFS) profile" evidence="6">
    <location>
        <begin position="1"/>
        <end position="320"/>
    </location>
</feature>
<keyword evidence="2 5" id="KW-0812">Transmembrane</keyword>
<dbReference type="SUPFAM" id="SSF103473">
    <property type="entry name" value="MFS general substrate transporter"/>
    <property type="match status" value="1"/>
</dbReference>
<dbReference type="KEGG" id="ota:OT_ostta09g03300"/>
<feature type="transmembrane region" description="Helical" evidence="5">
    <location>
        <begin position="262"/>
        <end position="285"/>
    </location>
</feature>
<reference evidence="7 8" key="2">
    <citation type="journal article" date="2014" name="BMC Genomics">
        <title>An improved genome of the model marine alga Ostreococcus tauri unfolds by assessing Illumina de novo assemblies.</title>
        <authorList>
            <person name="Blanc-Mathieu R."/>
            <person name="Verhelst B."/>
            <person name="Derelle E."/>
            <person name="Rombauts S."/>
            <person name="Bouget F.Y."/>
            <person name="Carre I."/>
            <person name="Chateau A."/>
            <person name="Eyre-Walker A."/>
            <person name="Grimsley N."/>
            <person name="Moreau H."/>
            <person name="Piegu B."/>
            <person name="Rivals E."/>
            <person name="Schackwitz W."/>
            <person name="Van de Peer Y."/>
            <person name="Piganeau G."/>
        </authorList>
    </citation>
    <scope>NUCLEOTIDE SEQUENCE [LARGE SCALE GENOMIC DNA]</scope>
    <source>
        <strain evidence="8">OTTH 0595 / CCAP 157/2 / RCC745</strain>
    </source>
</reference>
<evidence type="ECO:0000256" key="2">
    <source>
        <dbReference type="ARBA" id="ARBA00022692"/>
    </source>
</evidence>
<feature type="transmembrane region" description="Helical" evidence="5">
    <location>
        <begin position="196"/>
        <end position="217"/>
    </location>
</feature>
<sequence length="336" mass="36338">MKPLWIGSGFVQSLAYPNFVALISRNVRDERRGSVLTVWVMASPVGDIVGLSIARAVLERYGDDNWPVVMFVAAAFVVINLAIFLVFVREPKEDTVGTSGEDAESTALLGSSEDDSASFFEIARRVWIVPGVVDFCCSVMALKVVITSMLFWTPYYVDDVYPTQKKYSIVSTQLFDLALILGIGSTALMNRVFNRWIAVFLVSLAVGLAPLFALPYAHVLGWTVAYIFAVGFFVGPPAALLASTMSSDLGERAEARTGMRSIVGVISGFVDSAGAVGSGVGQILVGAVAQSGGWHSVFSMLCVFVVLGMLSLTRVARMEHIELSTRASKRIDRELI</sequence>
<dbReference type="GO" id="GO:0016020">
    <property type="term" value="C:membrane"/>
    <property type="evidence" value="ECO:0007669"/>
    <property type="project" value="UniProtKB-SubCell"/>
</dbReference>
<dbReference type="InParanoid" id="A0A090MAK7"/>
<feature type="transmembrane region" description="Helical" evidence="5">
    <location>
        <begin position="297"/>
        <end position="316"/>
    </location>
</feature>
<dbReference type="GO" id="GO:0022857">
    <property type="term" value="F:transmembrane transporter activity"/>
    <property type="evidence" value="ECO:0007669"/>
    <property type="project" value="InterPro"/>
</dbReference>
<feature type="transmembrane region" description="Helical" evidence="5">
    <location>
        <begin position="66"/>
        <end position="88"/>
    </location>
</feature>
<dbReference type="Pfam" id="PF07690">
    <property type="entry name" value="MFS_1"/>
    <property type="match status" value="1"/>
</dbReference>
<name>A0A090MAK7_OSTTA</name>
<evidence type="ECO:0000259" key="6">
    <source>
        <dbReference type="PROSITE" id="PS50850"/>
    </source>
</evidence>
<dbReference type="PANTHER" id="PTHR43184:SF12">
    <property type="entry name" value="SUGAR PHOSPHATE EXCHANGER 3"/>
    <property type="match status" value="1"/>
</dbReference>
<dbReference type="InterPro" id="IPR036259">
    <property type="entry name" value="MFS_trans_sf"/>
</dbReference>
<dbReference type="OrthoDB" id="431005at2759"/>
<keyword evidence="4 5" id="KW-0472">Membrane</keyword>
<dbReference type="EMBL" id="CAID01000009">
    <property type="protein sequence ID" value="CEF99144.1"/>
    <property type="molecule type" value="Genomic_DNA"/>
</dbReference>
<dbReference type="InterPro" id="IPR011701">
    <property type="entry name" value="MFS"/>
</dbReference>
<organism evidence="7 8">
    <name type="scientific">Ostreococcus tauri</name>
    <name type="common">Marine green alga</name>
    <dbReference type="NCBI Taxonomy" id="70448"/>
    <lineage>
        <taxon>Eukaryota</taxon>
        <taxon>Viridiplantae</taxon>
        <taxon>Chlorophyta</taxon>
        <taxon>Mamiellophyceae</taxon>
        <taxon>Mamiellales</taxon>
        <taxon>Bathycoccaceae</taxon>
        <taxon>Ostreococcus</taxon>
    </lineage>
</organism>
<dbReference type="RefSeq" id="XP_003081317.2">
    <property type="nucleotide sequence ID" value="XM_003081269.2"/>
</dbReference>
<keyword evidence="3 5" id="KW-1133">Transmembrane helix</keyword>
<gene>
    <name evidence="7" type="ORF">OT_ostta09g03300</name>
</gene>
<dbReference type="Proteomes" id="UP000009170">
    <property type="component" value="Unassembled WGS sequence"/>
</dbReference>
<evidence type="ECO:0000256" key="1">
    <source>
        <dbReference type="ARBA" id="ARBA00004141"/>
    </source>
</evidence>
<dbReference type="InterPro" id="IPR020846">
    <property type="entry name" value="MFS_dom"/>
</dbReference>
<comment type="subcellular location">
    <subcellularLocation>
        <location evidence="1">Membrane</location>
        <topology evidence="1">Multi-pass membrane protein</topology>
    </subcellularLocation>
</comment>